<dbReference type="SMART" id="SM00387">
    <property type="entry name" value="HATPase_c"/>
    <property type="match status" value="1"/>
</dbReference>
<keyword evidence="3" id="KW-0597">Phosphoprotein</keyword>
<dbReference type="Pfam" id="PF00512">
    <property type="entry name" value="HisKA"/>
    <property type="match status" value="1"/>
</dbReference>
<dbReference type="InterPro" id="IPR003594">
    <property type="entry name" value="HATPase_dom"/>
</dbReference>
<dbReference type="InterPro" id="IPR036890">
    <property type="entry name" value="HATPase_C_sf"/>
</dbReference>
<proteinExistence type="predicted"/>
<evidence type="ECO:0000259" key="7">
    <source>
        <dbReference type="PROSITE" id="PS50109"/>
    </source>
</evidence>
<dbReference type="InterPro" id="IPR004358">
    <property type="entry name" value="Sig_transdc_His_kin-like_C"/>
</dbReference>
<keyword evidence="5" id="KW-0418">Kinase</keyword>
<dbReference type="InterPro" id="IPR052162">
    <property type="entry name" value="Sensor_kinase/Photoreceptor"/>
</dbReference>
<feature type="domain" description="Histidine kinase" evidence="7">
    <location>
        <begin position="276"/>
        <end position="491"/>
    </location>
</feature>
<dbReference type="GO" id="GO:0000155">
    <property type="term" value="F:phosphorelay sensor kinase activity"/>
    <property type="evidence" value="ECO:0007669"/>
    <property type="project" value="InterPro"/>
</dbReference>
<dbReference type="SUPFAM" id="SSF47384">
    <property type="entry name" value="Homodimeric domain of signal transducing histidine kinase"/>
    <property type="match status" value="1"/>
</dbReference>
<reference evidence="8 9" key="1">
    <citation type="submission" date="2016-04" db="EMBL/GenBank/DDBJ databases">
        <title>Draft genome sequence of freshwater magnetotactic bacteria Magnetospirillum marisnigri SP-1 and Magnetospirillum moscoviense BB-1.</title>
        <authorList>
            <person name="Koziaeva V."/>
            <person name="Dziuba M.V."/>
            <person name="Ivanov T.M."/>
            <person name="Kuznetsov B."/>
            <person name="Grouzdev D.S."/>
        </authorList>
    </citation>
    <scope>NUCLEOTIDE SEQUENCE [LARGE SCALE GENOMIC DNA]</scope>
    <source>
        <strain evidence="8 9">BB-1</strain>
    </source>
</reference>
<dbReference type="EMBL" id="LWQU01000146">
    <property type="protein sequence ID" value="OAN49563.1"/>
    <property type="molecule type" value="Genomic_DNA"/>
</dbReference>
<evidence type="ECO:0000256" key="2">
    <source>
        <dbReference type="ARBA" id="ARBA00012438"/>
    </source>
</evidence>
<dbReference type="AlphaFoldDB" id="A0A178MM19"/>
<dbReference type="FunFam" id="3.30.565.10:FF:000006">
    <property type="entry name" value="Sensor histidine kinase WalK"/>
    <property type="match status" value="1"/>
</dbReference>
<dbReference type="RefSeq" id="WP_068501371.1">
    <property type="nucleotide sequence ID" value="NZ_LWQU01000146.1"/>
</dbReference>
<comment type="caution">
    <text evidence="8">The sequence shown here is derived from an EMBL/GenBank/DDBJ whole genome shotgun (WGS) entry which is preliminary data.</text>
</comment>
<dbReference type="InterPro" id="IPR036097">
    <property type="entry name" value="HisK_dim/P_sf"/>
</dbReference>
<dbReference type="PANTHER" id="PTHR43304">
    <property type="entry name" value="PHYTOCHROME-LIKE PROTEIN CPH1"/>
    <property type="match status" value="1"/>
</dbReference>
<keyword evidence="6" id="KW-0472">Membrane</keyword>
<dbReference type="InterPro" id="IPR003661">
    <property type="entry name" value="HisK_dim/P_dom"/>
</dbReference>
<feature type="transmembrane region" description="Helical" evidence="6">
    <location>
        <begin position="210"/>
        <end position="229"/>
    </location>
</feature>
<dbReference type="PROSITE" id="PS50109">
    <property type="entry name" value="HIS_KIN"/>
    <property type="match status" value="1"/>
</dbReference>
<dbReference type="Pfam" id="PF11845">
    <property type="entry name" value="Tll0287-like"/>
    <property type="match status" value="1"/>
</dbReference>
<comment type="catalytic activity">
    <reaction evidence="1">
        <text>ATP + protein L-histidine = ADP + protein N-phospho-L-histidine.</text>
        <dbReference type="EC" id="2.7.13.3"/>
    </reaction>
</comment>
<evidence type="ECO:0000313" key="9">
    <source>
        <dbReference type="Proteomes" id="UP000078543"/>
    </source>
</evidence>
<protein>
    <recommendedName>
        <fullName evidence="2">histidine kinase</fullName>
        <ecNumber evidence="2">2.7.13.3</ecNumber>
    </recommendedName>
</protein>
<evidence type="ECO:0000256" key="4">
    <source>
        <dbReference type="ARBA" id="ARBA00022679"/>
    </source>
</evidence>
<dbReference type="Gene3D" id="3.30.565.10">
    <property type="entry name" value="Histidine kinase-like ATPase, C-terminal domain"/>
    <property type="match status" value="1"/>
</dbReference>
<dbReference type="Proteomes" id="UP000078543">
    <property type="component" value="Unassembled WGS sequence"/>
</dbReference>
<name>A0A178MM19_9PROT</name>
<keyword evidence="6" id="KW-1133">Transmembrane helix</keyword>
<dbReference type="SMART" id="SM00388">
    <property type="entry name" value="HisKA"/>
    <property type="match status" value="1"/>
</dbReference>
<evidence type="ECO:0000256" key="5">
    <source>
        <dbReference type="ARBA" id="ARBA00022777"/>
    </source>
</evidence>
<keyword evidence="9" id="KW-1185">Reference proteome</keyword>
<keyword evidence="4" id="KW-0808">Transferase</keyword>
<dbReference type="CDD" id="cd00082">
    <property type="entry name" value="HisKA"/>
    <property type="match status" value="1"/>
</dbReference>
<dbReference type="SUPFAM" id="SSF55874">
    <property type="entry name" value="ATPase domain of HSP90 chaperone/DNA topoisomerase II/histidine kinase"/>
    <property type="match status" value="1"/>
</dbReference>
<dbReference type="EC" id="2.7.13.3" evidence="2"/>
<dbReference type="STRING" id="1437059.A6A05_13375"/>
<dbReference type="InterPro" id="IPR005467">
    <property type="entry name" value="His_kinase_dom"/>
</dbReference>
<evidence type="ECO:0000313" key="8">
    <source>
        <dbReference type="EMBL" id="OAN49563.1"/>
    </source>
</evidence>
<keyword evidence="6" id="KW-0812">Transmembrane</keyword>
<accession>A0A178MM19</accession>
<dbReference type="Gene3D" id="1.10.287.130">
    <property type="match status" value="1"/>
</dbReference>
<evidence type="ECO:0000256" key="1">
    <source>
        <dbReference type="ARBA" id="ARBA00000085"/>
    </source>
</evidence>
<evidence type="ECO:0000256" key="6">
    <source>
        <dbReference type="SAM" id="Phobius"/>
    </source>
</evidence>
<dbReference type="PANTHER" id="PTHR43304:SF1">
    <property type="entry name" value="PAC DOMAIN-CONTAINING PROTEIN"/>
    <property type="match status" value="1"/>
</dbReference>
<sequence>MRVPGIKVGVGMVGLWAAIAGLSAWHNLDMLNDQDRQAALTRARMVVTVIQTTRLWTAKHGGVYVPATEATPPNQWLVDPQRDVEINGRPFTKINPSYMTRQVAEMINAGEQLSLRLTSRRPIRPGNAPDDWEDRALIEFEAGLAEKLELVAGGTGPFYRYISRMLVEEPCLKCHAAQGYQVGDVRGGLSVSIPLAEFTVVSDPIRRQTLLVHGLGFVLLAGASLIFLARLQRSWLRLEAARALQERMVAERTTELSAANDELARSNAELEHFAYIASHDLQEPLRMIGAYAQLVEKRYGPALDQDGREFLGYLSDGAGRMKNLIDDLLAYSRVGRAEAALADVSLEDLLDNALINLDASIAESGATVVRTTPLPQVRGAAPLLVRLLQNLIGNALKYRSPDLPPRVAVTAGRAGPEWVVSVSDNGIGVPADARERIFQIFQRLHTKSAYPGTGIGLAIAKKIVERHGGRIWVEEGPAGGSVFRFTVPAASPDVASTQQGRP</sequence>
<dbReference type="PRINTS" id="PR00344">
    <property type="entry name" value="BCTRLSENSOR"/>
</dbReference>
<dbReference type="InterPro" id="IPR021796">
    <property type="entry name" value="Tll0287-like_dom"/>
</dbReference>
<evidence type="ECO:0000256" key="3">
    <source>
        <dbReference type="ARBA" id="ARBA00022553"/>
    </source>
</evidence>
<gene>
    <name evidence="8" type="ORF">A6A05_13375</name>
</gene>
<organism evidence="8 9">
    <name type="scientific">Magnetospirillum moscoviense</name>
    <dbReference type="NCBI Taxonomy" id="1437059"/>
    <lineage>
        <taxon>Bacteria</taxon>
        <taxon>Pseudomonadati</taxon>
        <taxon>Pseudomonadota</taxon>
        <taxon>Alphaproteobacteria</taxon>
        <taxon>Rhodospirillales</taxon>
        <taxon>Rhodospirillaceae</taxon>
        <taxon>Magnetospirillum</taxon>
    </lineage>
</organism>
<dbReference type="Pfam" id="PF02518">
    <property type="entry name" value="HATPase_c"/>
    <property type="match status" value="1"/>
</dbReference>